<evidence type="ECO:0000313" key="3">
    <source>
        <dbReference type="Proteomes" id="UP000324222"/>
    </source>
</evidence>
<sequence length="86" mass="9225">MSQPSEALAITDAGTENNVKELKREPDGWPLEGSLPHLACPALLASWPPGPSLSRSRVCSPISTRHVPPPAHFCPALPRAWDSSFS</sequence>
<reference evidence="2 3" key="1">
    <citation type="submission" date="2019-05" db="EMBL/GenBank/DDBJ databases">
        <title>Another draft genome of Portunus trituberculatus and its Hox gene families provides insights of decapod evolution.</title>
        <authorList>
            <person name="Jeong J.-H."/>
            <person name="Song I."/>
            <person name="Kim S."/>
            <person name="Choi T."/>
            <person name="Kim D."/>
            <person name="Ryu S."/>
            <person name="Kim W."/>
        </authorList>
    </citation>
    <scope>NUCLEOTIDE SEQUENCE [LARGE SCALE GENOMIC DNA]</scope>
    <source>
        <tissue evidence="2">Muscle</tissue>
    </source>
</reference>
<organism evidence="2 3">
    <name type="scientific">Portunus trituberculatus</name>
    <name type="common">Swimming crab</name>
    <name type="synonym">Neptunus trituberculatus</name>
    <dbReference type="NCBI Taxonomy" id="210409"/>
    <lineage>
        <taxon>Eukaryota</taxon>
        <taxon>Metazoa</taxon>
        <taxon>Ecdysozoa</taxon>
        <taxon>Arthropoda</taxon>
        <taxon>Crustacea</taxon>
        <taxon>Multicrustacea</taxon>
        <taxon>Malacostraca</taxon>
        <taxon>Eumalacostraca</taxon>
        <taxon>Eucarida</taxon>
        <taxon>Decapoda</taxon>
        <taxon>Pleocyemata</taxon>
        <taxon>Brachyura</taxon>
        <taxon>Eubrachyura</taxon>
        <taxon>Portunoidea</taxon>
        <taxon>Portunidae</taxon>
        <taxon>Portuninae</taxon>
        <taxon>Portunus</taxon>
    </lineage>
</organism>
<protein>
    <submittedName>
        <fullName evidence="2">Uncharacterized protein</fullName>
    </submittedName>
</protein>
<keyword evidence="3" id="KW-1185">Reference proteome</keyword>
<dbReference type="Proteomes" id="UP000324222">
    <property type="component" value="Unassembled WGS sequence"/>
</dbReference>
<comment type="caution">
    <text evidence="2">The sequence shown here is derived from an EMBL/GenBank/DDBJ whole genome shotgun (WGS) entry which is preliminary data.</text>
</comment>
<name>A0A5B7GVG6_PORTR</name>
<gene>
    <name evidence="2" type="ORF">E2C01_055690</name>
</gene>
<evidence type="ECO:0000256" key="1">
    <source>
        <dbReference type="SAM" id="MobiDB-lite"/>
    </source>
</evidence>
<proteinExistence type="predicted"/>
<feature type="compositionally biased region" description="Basic and acidic residues" evidence="1">
    <location>
        <begin position="18"/>
        <end position="27"/>
    </location>
</feature>
<feature type="region of interest" description="Disordered" evidence="1">
    <location>
        <begin position="1"/>
        <end position="30"/>
    </location>
</feature>
<accession>A0A5B7GVG6</accession>
<dbReference type="EMBL" id="VSRR010018705">
    <property type="protein sequence ID" value="MPC61616.1"/>
    <property type="molecule type" value="Genomic_DNA"/>
</dbReference>
<dbReference type="AlphaFoldDB" id="A0A5B7GVG6"/>
<evidence type="ECO:0000313" key="2">
    <source>
        <dbReference type="EMBL" id="MPC61616.1"/>
    </source>
</evidence>